<protein>
    <submittedName>
        <fullName evidence="2">Uncharacterized protein</fullName>
    </submittedName>
</protein>
<name>A0A9I9EE38_CUCME</name>
<evidence type="ECO:0000256" key="1">
    <source>
        <dbReference type="SAM" id="MobiDB-lite"/>
    </source>
</evidence>
<sequence length="48" mass="5455">MKLPRTGGARQAGKGTGTEDSQTKNYWKSETPINELLRRRVLLTMNHI</sequence>
<reference evidence="2" key="1">
    <citation type="submission" date="2023-03" db="UniProtKB">
        <authorList>
            <consortium name="EnsemblPlants"/>
        </authorList>
    </citation>
    <scope>IDENTIFICATION</scope>
</reference>
<feature type="compositionally biased region" description="Polar residues" evidence="1">
    <location>
        <begin position="18"/>
        <end position="27"/>
    </location>
</feature>
<dbReference type="Gramene" id="MELO3C032532.2.1">
    <property type="protein sequence ID" value="MELO3C032532.2.1"/>
    <property type="gene ID" value="MELO3C032532.2"/>
</dbReference>
<accession>A0A9I9EE38</accession>
<proteinExistence type="predicted"/>
<organism evidence="2">
    <name type="scientific">Cucumis melo</name>
    <name type="common">Muskmelon</name>
    <dbReference type="NCBI Taxonomy" id="3656"/>
    <lineage>
        <taxon>Eukaryota</taxon>
        <taxon>Viridiplantae</taxon>
        <taxon>Streptophyta</taxon>
        <taxon>Embryophyta</taxon>
        <taxon>Tracheophyta</taxon>
        <taxon>Spermatophyta</taxon>
        <taxon>Magnoliopsida</taxon>
        <taxon>eudicotyledons</taxon>
        <taxon>Gunneridae</taxon>
        <taxon>Pentapetalae</taxon>
        <taxon>rosids</taxon>
        <taxon>fabids</taxon>
        <taxon>Cucurbitales</taxon>
        <taxon>Cucurbitaceae</taxon>
        <taxon>Benincaseae</taxon>
        <taxon>Cucumis</taxon>
    </lineage>
</organism>
<dbReference type="EnsemblPlants" id="MELO3C032532.2.1">
    <property type="protein sequence ID" value="MELO3C032532.2.1"/>
    <property type="gene ID" value="MELO3C032532.2"/>
</dbReference>
<evidence type="ECO:0000313" key="2">
    <source>
        <dbReference type="EnsemblPlants" id="MELO3C032532.2.1"/>
    </source>
</evidence>
<dbReference type="AlphaFoldDB" id="A0A9I9EE38"/>
<feature type="region of interest" description="Disordered" evidence="1">
    <location>
        <begin position="1"/>
        <end position="27"/>
    </location>
</feature>